<dbReference type="InterPro" id="IPR020904">
    <property type="entry name" value="Sc_DH/Rdtase_CS"/>
</dbReference>
<comment type="caution">
    <text evidence="4">The sequence shown here is derived from an EMBL/GenBank/DDBJ whole genome shotgun (WGS) entry which is preliminary data.</text>
</comment>
<dbReference type="AlphaFoldDB" id="A0A5C5XCQ8"/>
<gene>
    <name evidence="4" type="primary">acr1</name>
    <name evidence="4" type="ORF">Pan54_08060</name>
</gene>
<keyword evidence="2 4" id="KW-0560">Oxidoreductase</keyword>
<evidence type="ECO:0000313" key="5">
    <source>
        <dbReference type="Proteomes" id="UP000316095"/>
    </source>
</evidence>
<protein>
    <submittedName>
        <fullName evidence="4">Fatty acyl-CoA reductase</fullName>
        <ecNumber evidence="4">1.2.1.-</ecNumber>
    </submittedName>
</protein>
<comment type="similarity">
    <text evidence="1 3">Belongs to the short-chain dehydrogenases/reductases (SDR) family.</text>
</comment>
<dbReference type="PRINTS" id="PR00080">
    <property type="entry name" value="SDRFAMILY"/>
</dbReference>
<name>A0A5C5XCQ8_9PLAN</name>
<evidence type="ECO:0000256" key="2">
    <source>
        <dbReference type="ARBA" id="ARBA00023002"/>
    </source>
</evidence>
<dbReference type="PRINTS" id="PR00081">
    <property type="entry name" value="GDHRDH"/>
</dbReference>
<dbReference type="Gene3D" id="3.40.50.720">
    <property type="entry name" value="NAD(P)-binding Rossmann-like Domain"/>
    <property type="match status" value="1"/>
</dbReference>
<keyword evidence="5" id="KW-1185">Reference proteome</keyword>
<sequence length="276" mass="30554">MAFELNNRWALVTGASSGIGAEFARQLAACGTHLVMTARRVELLNELAAELQTKHNIQTRVIPADLSQADEIDQLLEKIHSENLQVDLVINNAGFGSVTNPEMADQEHLLKMVDVNVRAVTQISYAFLTEMLERNSGTILNVSSVVGFQPVTYMGVYAATKAFVLSLSEALSAEIGSSKVQVITLCPATTRTDFFDSAGAKGWLNRFPGLTPEYVVRKAILAIRKQQRLCVPGWNYQLMTFLPRIMPRGLNLFISKMLFKQTIVEKQQGQQNVEGH</sequence>
<evidence type="ECO:0000256" key="1">
    <source>
        <dbReference type="ARBA" id="ARBA00006484"/>
    </source>
</evidence>
<dbReference type="Pfam" id="PF00106">
    <property type="entry name" value="adh_short"/>
    <property type="match status" value="1"/>
</dbReference>
<evidence type="ECO:0000313" key="4">
    <source>
        <dbReference type="EMBL" id="TWT60093.1"/>
    </source>
</evidence>
<evidence type="ECO:0000256" key="3">
    <source>
        <dbReference type="RuleBase" id="RU000363"/>
    </source>
</evidence>
<dbReference type="InterPro" id="IPR036291">
    <property type="entry name" value="NAD(P)-bd_dom_sf"/>
</dbReference>
<dbReference type="InterPro" id="IPR002347">
    <property type="entry name" value="SDR_fam"/>
</dbReference>
<accession>A0A5C5XCQ8</accession>
<dbReference type="SUPFAM" id="SSF51735">
    <property type="entry name" value="NAD(P)-binding Rossmann-fold domains"/>
    <property type="match status" value="1"/>
</dbReference>
<dbReference type="OrthoDB" id="9808814at2"/>
<dbReference type="PIRSF" id="PIRSF000126">
    <property type="entry name" value="11-beta-HSD1"/>
    <property type="match status" value="1"/>
</dbReference>
<dbReference type="PANTHER" id="PTHR44196">
    <property type="entry name" value="DEHYDROGENASE/REDUCTASE SDR FAMILY MEMBER 7B"/>
    <property type="match status" value="1"/>
</dbReference>
<reference evidence="4 5" key="1">
    <citation type="submission" date="2019-02" db="EMBL/GenBank/DDBJ databases">
        <title>Deep-cultivation of Planctomycetes and their phenomic and genomic characterization uncovers novel biology.</title>
        <authorList>
            <person name="Wiegand S."/>
            <person name="Jogler M."/>
            <person name="Boedeker C."/>
            <person name="Pinto D."/>
            <person name="Vollmers J."/>
            <person name="Rivas-Marin E."/>
            <person name="Kohn T."/>
            <person name="Peeters S.H."/>
            <person name="Heuer A."/>
            <person name="Rast P."/>
            <person name="Oberbeckmann S."/>
            <person name="Bunk B."/>
            <person name="Jeske O."/>
            <person name="Meyerdierks A."/>
            <person name="Storesund J.E."/>
            <person name="Kallscheuer N."/>
            <person name="Luecker S."/>
            <person name="Lage O.M."/>
            <person name="Pohl T."/>
            <person name="Merkel B.J."/>
            <person name="Hornburger P."/>
            <person name="Mueller R.-W."/>
            <person name="Bruemmer F."/>
            <person name="Labrenz M."/>
            <person name="Spormann A.M."/>
            <person name="Op Den Camp H."/>
            <person name="Overmann J."/>
            <person name="Amann R."/>
            <person name="Jetten M.S.M."/>
            <person name="Mascher T."/>
            <person name="Medema M.H."/>
            <person name="Devos D.P."/>
            <person name="Kaster A.-K."/>
            <person name="Ovreas L."/>
            <person name="Rohde M."/>
            <person name="Galperin M.Y."/>
            <person name="Jogler C."/>
        </authorList>
    </citation>
    <scope>NUCLEOTIDE SEQUENCE [LARGE SCALE GENOMIC DNA]</scope>
    <source>
        <strain evidence="4 5">Pan54</strain>
    </source>
</reference>
<dbReference type="GO" id="GO:0016491">
    <property type="term" value="F:oxidoreductase activity"/>
    <property type="evidence" value="ECO:0007669"/>
    <property type="project" value="UniProtKB-KW"/>
</dbReference>
<organism evidence="4 5">
    <name type="scientific">Rubinisphaera italica</name>
    <dbReference type="NCBI Taxonomy" id="2527969"/>
    <lineage>
        <taxon>Bacteria</taxon>
        <taxon>Pseudomonadati</taxon>
        <taxon>Planctomycetota</taxon>
        <taxon>Planctomycetia</taxon>
        <taxon>Planctomycetales</taxon>
        <taxon>Planctomycetaceae</taxon>
        <taxon>Rubinisphaera</taxon>
    </lineage>
</organism>
<proteinExistence type="inferred from homology"/>
<dbReference type="Proteomes" id="UP000316095">
    <property type="component" value="Unassembled WGS sequence"/>
</dbReference>
<dbReference type="EMBL" id="SJPG01000001">
    <property type="protein sequence ID" value="TWT60093.1"/>
    <property type="molecule type" value="Genomic_DNA"/>
</dbReference>
<dbReference type="EC" id="1.2.1.-" evidence="4"/>
<dbReference type="PANTHER" id="PTHR44196:SF2">
    <property type="entry name" value="SHORT-CHAIN DEHYDROGENASE-RELATED"/>
    <property type="match status" value="1"/>
</dbReference>
<dbReference type="PROSITE" id="PS00061">
    <property type="entry name" value="ADH_SHORT"/>
    <property type="match status" value="1"/>
</dbReference>
<dbReference type="GO" id="GO:0016020">
    <property type="term" value="C:membrane"/>
    <property type="evidence" value="ECO:0007669"/>
    <property type="project" value="TreeGrafter"/>
</dbReference>